<dbReference type="Gene3D" id="1.25.40.10">
    <property type="entry name" value="Tetratricopeptide repeat domain"/>
    <property type="match status" value="2"/>
</dbReference>
<evidence type="ECO:0000259" key="1">
    <source>
        <dbReference type="Pfam" id="PF00931"/>
    </source>
</evidence>
<protein>
    <submittedName>
        <fullName evidence="3">FxSxx-COOH system tetratricopeptide repeat protein</fullName>
    </submittedName>
</protein>
<feature type="domain" description="NB-ARC" evidence="1">
    <location>
        <begin position="520"/>
        <end position="632"/>
    </location>
</feature>
<sequence length="1308" mass="145193">MAAAPDGRIITFYSYKGGTGRTMALANTAWILAANGKRVLAVDWDLEAPGLHRFFHPFLDPDVLASTTGVIDIITEFHWAATTGAPRTGEWHRSYARVQQHAVSLHPERLGWIFPDGGSLDFLSAGRQDRAYSATVSSFEWDNFYERLGGGQFLDALRDDMKANYDYVLIDSRTGLSDSADICTMQMPDVLVDCFTLSDQSLEGAAAVARSVEEGYHPHDVRVLPVPMRIDEGEKEKVDAGRALARLKFDGLPKGLSGEELTRYWGAVEIPYRPYYAYEETLATVSDEKGLANSLLSAFERLTGVISEGEISSLPSVPEPVRLRCKEAYIRRRPLAKVAEVDIAYVAENRMWAEWTESALVRSGCSVTLRDVSTAPLERPDGGIRTLVLLSTPFLNSRHAQESWRALTDTSATGTSALFVPLRVDDARLHSSHLEYNPVDLHRLDEAHCVASLLRALELPAQQLDAGPAGPRFPGSVPRIWNAPQRNVTFTGRSMVLEKLRDQLGGGSMSVVLPLPQSQALFGLGGVGKTQLANEYVHRFMADYDLVWWISAEHNDNVVSSLAELAVRLGAPAGDDMSMACQEALQRLGRGTPGRWILVFDNADDPEDLKPYFPEGGGGHILITSRNQAWAQQGPSLPIDVFLREESVEHLMRRAKSLTPEDADRVATAVGDLPLAVAQAAAWLAETAMPIDDYLEQLDHQTADVLALNQPADYPQPVAATWNISIARLRERSPASVRLLELCAFMAPEPIAAQLLYSKEMIDALKPYDPALQEKLVLGRVIREIGRFALAKIDSMGTSIQVHRLVQAVIRSQLTEEQQEDTRRVVHTVLAGARPDEDEPIDDPATWPRFDLIWPHLDASDARNSAEPETRRLMIDRVRYRWKRGDFARALQLAEELLADWKDLLGEDDVQYLYLRCQLANIQRSQGRYVEAREIDEELLERQRSVLGEDHPHTYVTTSSLASDLAALGDYRDAVELARNAHDGFSQIFHESHPRTLSAANNLALALRMVGRYGEARALDQDVLDRRMEVLGPDHIYTLASAASLGRDLREVGRYDESVSLLSRTYEAHKRILGKSFPGTLACAKSLAVSLRRAGQFEDARRLTSATRAQYRAQFEAPNPDSLACDLNMAADLYAADDREAARNVAREALVEYMKVPGEAHPYTQAALNNLGIFHWGCGDAQAAEAVFLQVLPRMTEVLGEQHPHTLFSGINYANVLADMGRPEQARELEERAVTALRTVLGPHHPETLAVVTNFALTLGALGREEEAQTLHEEALRELRLLLGDDNGITRLASRDRRVYRDLEPLAV</sequence>
<organism evidence="3 4">
    <name type="scientific">Streptomyces chiangmaiensis</name>
    <dbReference type="NCBI Taxonomy" id="766497"/>
    <lineage>
        <taxon>Bacteria</taxon>
        <taxon>Bacillati</taxon>
        <taxon>Actinomycetota</taxon>
        <taxon>Actinomycetes</taxon>
        <taxon>Kitasatosporales</taxon>
        <taxon>Streptomycetaceae</taxon>
        <taxon>Streptomyces</taxon>
    </lineage>
</organism>
<dbReference type="RefSeq" id="WP_329507681.1">
    <property type="nucleotide sequence ID" value="NZ_BAAAYZ010000023.1"/>
</dbReference>
<accession>A0ABU7FJA9</accession>
<dbReference type="InterPro" id="IPR053137">
    <property type="entry name" value="NLR-like"/>
</dbReference>
<evidence type="ECO:0000259" key="2">
    <source>
        <dbReference type="Pfam" id="PF25000"/>
    </source>
</evidence>
<reference evidence="3" key="1">
    <citation type="submission" date="2024-01" db="EMBL/GenBank/DDBJ databases">
        <title>First draft genome sequence data of TA4-1, the type strain of Gram-positive actinobacterium Streptomyces chiangmaiensis.</title>
        <authorList>
            <person name="Yasawong M."/>
            <person name="Nantapong N."/>
        </authorList>
    </citation>
    <scope>NUCLEOTIDE SEQUENCE</scope>
    <source>
        <strain evidence="3">TA4-1</strain>
    </source>
</reference>
<dbReference type="NCBIfam" id="NF040586">
    <property type="entry name" value="FxSxx_TPR"/>
    <property type="match status" value="1"/>
</dbReference>
<dbReference type="InterPro" id="IPR002182">
    <property type="entry name" value="NB-ARC"/>
</dbReference>
<dbReference type="Pfam" id="PF13424">
    <property type="entry name" value="TPR_12"/>
    <property type="match status" value="3"/>
</dbReference>
<dbReference type="NCBIfam" id="NF047398">
    <property type="entry name" value="AAA_KGGVGR"/>
    <property type="match status" value="1"/>
</dbReference>
<dbReference type="Pfam" id="PF25000">
    <property type="entry name" value="DUF7779"/>
    <property type="match status" value="1"/>
</dbReference>
<dbReference type="SUPFAM" id="SSF52540">
    <property type="entry name" value="P-loop containing nucleoside triphosphate hydrolases"/>
    <property type="match status" value="2"/>
</dbReference>
<dbReference type="SUPFAM" id="SSF48452">
    <property type="entry name" value="TPR-like"/>
    <property type="match status" value="4"/>
</dbReference>
<evidence type="ECO:0000313" key="4">
    <source>
        <dbReference type="Proteomes" id="UP001333996"/>
    </source>
</evidence>
<dbReference type="Pfam" id="PF00931">
    <property type="entry name" value="NB-ARC"/>
    <property type="match status" value="1"/>
</dbReference>
<proteinExistence type="predicted"/>
<feature type="domain" description="DUF7779" evidence="2">
    <location>
        <begin position="730"/>
        <end position="818"/>
    </location>
</feature>
<dbReference type="Proteomes" id="UP001333996">
    <property type="component" value="Unassembled WGS sequence"/>
</dbReference>
<evidence type="ECO:0000313" key="3">
    <source>
        <dbReference type="EMBL" id="MED7823209.1"/>
    </source>
</evidence>
<dbReference type="PANTHER" id="PTHR46082">
    <property type="entry name" value="ATP/GTP-BINDING PROTEIN-RELATED"/>
    <property type="match status" value="1"/>
</dbReference>
<dbReference type="InterPro" id="IPR027417">
    <property type="entry name" value="P-loop_NTPase"/>
</dbReference>
<dbReference type="PANTHER" id="PTHR46082:SF6">
    <property type="entry name" value="AAA+ ATPASE DOMAIN-CONTAINING PROTEIN-RELATED"/>
    <property type="match status" value="1"/>
</dbReference>
<dbReference type="Pfam" id="PF13374">
    <property type="entry name" value="TPR_10"/>
    <property type="match status" value="2"/>
</dbReference>
<dbReference type="Gene3D" id="3.40.50.300">
    <property type="entry name" value="P-loop containing nucleotide triphosphate hydrolases"/>
    <property type="match status" value="2"/>
</dbReference>
<dbReference type="EMBL" id="JAYWVC010000038">
    <property type="protein sequence ID" value="MED7823209.1"/>
    <property type="molecule type" value="Genomic_DNA"/>
</dbReference>
<comment type="caution">
    <text evidence="3">The sequence shown here is derived from an EMBL/GenBank/DDBJ whole genome shotgun (WGS) entry which is preliminary data.</text>
</comment>
<keyword evidence="4" id="KW-1185">Reference proteome</keyword>
<dbReference type="InterPro" id="IPR011990">
    <property type="entry name" value="TPR-like_helical_dom_sf"/>
</dbReference>
<dbReference type="InterPro" id="IPR056681">
    <property type="entry name" value="DUF7779"/>
</dbReference>
<name>A0ABU7FJA9_9ACTN</name>
<gene>
    <name evidence="3" type="primary">fxsT</name>
    <name evidence="3" type="ORF">VXC91_14740</name>
</gene>